<proteinExistence type="predicted"/>
<keyword evidence="3" id="KW-1185">Reference proteome</keyword>
<comment type="caution">
    <text evidence="2">The sequence shown here is derived from an EMBL/GenBank/DDBJ whole genome shotgun (WGS) entry which is preliminary data.</text>
</comment>
<feature type="region of interest" description="Disordered" evidence="1">
    <location>
        <begin position="14"/>
        <end position="47"/>
    </location>
</feature>
<dbReference type="Proteomes" id="UP000558488">
    <property type="component" value="Unassembled WGS sequence"/>
</dbReference>
<evidence type="ECO:0000313" key="2">
    <source>
        <dbReference type="EMBL" id="KAF6326446.1"/>
    </source>
</evidence>
<reference evidence="2 3" key="1">
    <citation type="journal article" date="2020" name="Nature">
        <title>Six reference-quality genomes reveal evolution of bat adaptations.</title>
        <authorList>
            <person name="Jebb D."/>
            <person name="Huang Z."/>
            <person name="Pippel M."/>
            <person name="Hughes G.M."/>
            <person name="Lavrichenko K."/>
            <person name="Devanna P."/>
            <person name="Winkler S."/>
            <person name="Jermiin L.S."/>
            <person name="Skirmuntt E.C."/>
            <person name="Katzourakis A."/>
            <person name="Burkitt-Gray L."/>
            <person name="Ray D.A."/>
            <person name="Sullivan K.A.M."/>
            <person name="Roscito J.G."/>
            <person name="Kirilenko B.M."/>
            <person name="Davalos L.M."/>
            <person name="Corthals A.P."/>
            <person name="Power M.L."/>
            <person name="Jones G."/>
            <person name="Ransome R.D."/>
            <person name="Dechmann D.K.N."/>
            <person name="Locatelli A.G."/>
            <person name="Puechmaille S.J."/>
            <person name="Fedrigo O."/>
            <person name="Jarvis E.D."/>
            <person name="Hiller M."/>
            <person name="Vernes S.C."/>
            <person name="Myers E.W."/>
            <person name="Teeling E.C."/>
        </authorList>
    </citation>
    <scope>NUCLEOTIDE SEQUENCE [LARGE SCALE GENOMIC DNA]</scope>
    <source>
        <strain evidence="2">MPipKuh1</strain>
        <tissue evidence="2">Flight muscle</tissue>
    </source>
</reference>
<protein>
    <submittedName>
        <fullName evidence="2">Uncharacterized protein</fullName>
    </submittedName>
</protein>
<feature type="compositionally biased region" description="Low complexity" evidence="1">
    <location>
        <begin position="14"/>
        <end position="36"/>
    </location>
</feature>
<accession>A0A7J7VNA9</accession>
<dbReference type="AlphaFoldDB" id="A0A7J7VNA9"/>
<name>A0A7J7VNA9_PIPKU</name>
<dbReference type="EMBL" id="JACAGB010000014">
    <property type="protein sequence ID" value="KAF6326446.1"/>
    <property type="molecule type" value="Genomic_DNA"/>
</dbReference>
<sequence>MCVDAADTRLVWGQQAGAGCPQPTQQPTGPDQPGTTSSPFHEGLQTCDSEDQTTISNVILATNLYFYINASTGQSSGGNSTRRGHRSCKHVWPPGPRGGCRCARSTPRGLTDADTGTASLWHLPSRSVSTSLSEMFFLVFSI</sequence>
<organism evidence="2 3">
    <name type="scientific">Pipistrellus kuhlii</name>
    <name type="common">Kuhl's pipistrelle</name>
    <dbReference type="NCBI Taxonomy" id="59472"/>
    <lineage>
        <taxon>Eukaryota</taxon>
        <taxon>Metazoa</taxon>
        <taxon>Chordata</taxon>
        <taxon>Craniata</taxon>
        <taxon>Vertebrata</taxon>
        <taxon>Euteleostomi</taxon>
        <taxon>Mammalia</taxon>
        <taxon>Eutheria</taxon>
        <taxon>Laurasiatheria</taxon>
        <taxon>Chiroptera</taxon>
        <taxon>Yangochiroptera</taxon>
        <taxon>Vespertilionidae</taxon>
        <taxon>Pipistrellus</taxon>
    </lineage>
</organism>
<evidence type="ECO:0000256" key="1">
    <source>
        <dbReference type="SAM" id="MobiDB-lite"/>
    </source>
</evidence>
<evidence type="ECO:0000313" key="3">
    <source>
        <dbReference type="Proteomes" id="UP000558488"/>
    </source>
</evidence>
<gene>
    <name evidence="2" type="ORF">mPipKuh1_008440</name>
</gene>